<comment type="caution">
    <text evidence="7">The sequence shown here is derived from an EMBL/GenBank/DDBJ whole genome shotgun (WGS) entry which is preliminary data.</text>
</comment>
<dbReference type="InterPro" id="IPR012818">
    <property type="entry name" value="CbiE"/>
</dbReference>
<dbReference type="Gene3D" id="3.40.50.150">
    <property type="entry name" value="Vaccinia Virus protein VP39"/>
    <property type="match status" value="1"/>
</dbReference>
<dbReference type="Proteomes" id="UP000245390">
    <property type="component" value="Unassembled WGS sequence"/>
</dbReference>
<keyword evidence="4 7" id="KW-0808">Transferase</keyword>
<evidence type="ECO:0000313" key="8">
    <source>
        <dbReference type="Proteomes" id="UP000245390"/>
    </source>
</evidence>
<evidence type="ECO:0000256" key="5">
    <source>
        <dbReference type="ARBA" id="ARBA00022691"/>
    </source>
</evidence>
<keyword evidence="8" id="KW-1185">Reference proteome</keyword>
<dbReference type="UniPathway" id="UPA00148"/>
<keyword evidence="3 7" id="KW-0489">Methyltransferase</keyword>
<dbReference type="InterPro" id="IPR014777">
    <property type="entry name" value="4pyrrole_Mease_sub1"/>
</dbReference>
<dbReference type="NCBIfam" id="TIGR02469">
    <property type="entry name" value="CbiT"/>
    <property type="match status" value="1"/>
</dbReference>
<sequence length="397" mass="41741">MADPWLTIVGLGEDGPDGLSAASLRAIEEAEAIVGAPRHLSLLPASRAERIEWPVPFADGLPVLLRLRGRRVVALASGDPFWHGAGSVIARALSPAEWTALPAPSCFSLAASRLGWALDETTCLALHASPFARLVPHLHEGARLLVTLRDGAAVDGLARWLAEAGVGESRVHVLEALGGPRERVRRFIASSGAPADVVHPVLVAVEVSGAAGLALAPGRPDTTFANDGQITKAPVRALTLAALAPRPGETLWDIGAGSGSVALEWLLCHPSMTAAAVEARPDRAARIEENARALGQDRLHVALGRAPEALEGLPEPQAVFVGGGLDERLLDHLEARLSPGTRLVANAVTLETEALVTQAQARLGGQLLRIDLSEPQPLGRFRGWKAAYPVVQWSVTL</sequence>
<dbReference type="OrthoDB" id="9787825at2"/>
<evidence type="ECO:0000256" key="2">
    <source>
        <dbReference type="ARBA" id="ARBA00022573"/>
    </source>
</evidence>
<accession>A0A316GAD7</accession>
<dbReference type="SUPFAM" id="SSF53790">
    <property type="entry name" value="Tetrapyrrole methylase"/>
    <property type="match status" value="1"/>
</dbReference>
<dbReference type="AlphaFoldDB" id="A0A316GAD7"/>
<proteinExistence type="predicted"/>
<feature type="domain" description="Tetrapyrrole methylase" evidence="6">
    <location>
        <begin position="6"/>
        <end position="186"/>
    </location>
</feature>
<dbReference type="GO" id="GO:0008276">
    <property type="term" value="F:protein methyltransferase activity"/>
    <property type="evidence" value="ECO:0007669"/>
    <property type="project" value="InterPro"/>
</dbReference>
<evidence type="ECO:0000256" key="3">
    <source>
        <dbReference type="ARBA" id="ARBA00022603"/>
    </source>
</evidence>
<dbReference type="InterPro" id="IPR050714">
    <property type="entry name" value="Cobalamin_biosynth_MTase"/>
</dbReference>
<dbReference type="PIRSF" id="PIRSF036428">
    <property type="entry name" value="CobL"/>
    <property type="match status" value="1"/>
</dbReference>
<dbReference type="EMBL" id="QGGV01000003">
    <property type="protein sequence ID" value="PWK56976.1"/>
    <property type="molecule type" value="Genomic_DNA"/>
</dbReference>
<evidence type="ECO:0000259" key="6">
    <source>
        <dbReference type="Pfam" id="PF00590"/>
    </source>
</evidence>
<name>A0A316GAD7_9RHOB</name>
<evidence type="ECO:0000256" key="4">
    <source>
        <dbReference type="ARBA" id="ARBA00022679"/>
    </source>
</evidence>
<dbReference type="InterPro" id="IPR035996">
    <property type="entry name" value="4pyrrol_Methylase_sf"/>
</dbReference>
<gene>
    <name evidence="7" type="ORF">C8D95_103211</name>
</gene>
<reference evidence="7 8" key="1">
    <citation type="submission" date="2018-05" db="EMBL/GenBank/DDBJ databases">
        <title>Genomic Encyclopedia of Type Strains, Phase IV (KMG-IV): sequencing the most valuable type-strain genomes for metagenomic binning, comparative biology and taxonomic classification.</title>
        <authorList>
            <person name="Goeker M."/>
        </authorList>
    </citation>
    <scope>NUCLEOTIDE SEQUENCE [LARGE SCALE GENOMIC DNA]</scope>
    <source>
        <strain evidence="7 8">DSM 103371</strain>
    </source>
</reference>
<dbReference type="SUPFAM" id="SSF53335">
    <property type="entry name" value="S-adenosyl-L-methionine-dependent methyltransferases"/>
    <property type="match status" value="1"/>
</dbReference>
<keyword evidence="2" id="KW-0169">Cobalamin biosynthesis</keyword>
<dbReference type="GO" id="GO:0009236">
    <property type="term" value="P:cobalamin biosynthetic process"/>
    <property type="evidence" value="ECO:0007669"/>
    <property type="project" value="UniProtKB-UniPathway"/>
</dbReference>
<dbReference type="GO" id="GO:0032259">
    <property type="term" value="P:methylation"/>
    <property type="evidence" value="ECO:0007669"/>
    <property type="project" value="UniProtKB-KW"/>
</dbReference>
<dbReference type="Pfam" id="PF00590">
    <property type="entry name" value="TP_methylase"/>
    <property type="match status" value="1"/>
</dbReference>
<dbReference type="PANTHER" id="PTHR43182">
    <property type="entry name" value="COBALT-PRECORRIN-6B C(15)-METHYLTRANSFERASE (DECARBOXYLATING)"/>
    <property type="match status" value="1"/>
</dbReference>
<evidence type="ECO:0000313" key="7">
    <source>
        <dbReference type="EMBL" id="PWK56976.1"/>
    </source>
</evidence>
<evidence type="ECO:0000256" key="1">
    <source>
        <dbReference type="ARBA" id="ARBA00004953"/>
    </source>
</evidence>
<dbReference type="PANTHER" id="PTHR43182:SF1">
    <property type="entry name" value="COBALT-PRECORRIN-7 C(5)-METHYLTRANSFERASE"/>
    <property type="match status" value="1"/>
</dbReference>
<dbReference type="NCBIfam" id="TIGR02467">
    <property type="entry name" value="CbiE"/>
    <property type="match status" value="1"/>
</dbReference>
<dbReference type="InterPro" id="IPR014008">
    <property type="entry name" value="Cbl_synth_MTase_CbiT"/>
</dbReference>
<dbReference type="RefSeq" id="WP_109758732.1">
    <property type="nucleotide sequence ID" value="NZ_CP034588.1"/>
</dbReference>
<dbReference type="Gene3D" id="3.40.1010.10">
    <property type="entry name" value="Cobalt-precorrin-4 Transmethylase, Domain 1"/>
    <property type="match status" value="1"/>
</dbReference>
<dbReference type="CDD" id="cd11644">
    <property type="entry name" value="Precorrin-6Y-MT"/>
    <property type="match status" value="1"/>
</dbReference>
<keyword evidence="5" id="KW-0949">S-adenosyl-L-methionine</keyword>
<organism evidence="7 8">
    <name type="scientific">Silicimonas algicola</name>
    <dbReference type="NCBI Taxonomy" id="1826607"/>
    <lineage>
        <taxon>Bacteria</taxon>
        <taxon>Pseudomonadati</taxon>
        <taxon>Pseudomonadota</taxon>
        <taxon>Alphaproteobacteria</taxon>
        <taxon>Rhodobacterales</taxon>
        <taxon>Paracoccaceae</taxon>
    </lineage>
</organism>
<dbReference type="KEGG" id="salo:EF888_09280"/>
<dbReference type="InterPro" id="IPR029063">
    <property type="entry name" value="SAM-dependent_MTases_sf"/>
</dbReference>
<protein>
    <submittedName>
        <fullName evidence="7">Precorrin-6Y C5,15-methyltransferase (Decarboxylating)</fullName>
    </submittedName>
</protein>
<comment type="pathway">
    <text evidence="1">Cofactor biosynthesis; adenosylcobalamin biosynthesis.</text>
</comment>
<dbReference type="InterPro" id="IPR006365">
    <property type="entry name" value="Cbl_synth_CobL"/>
</dbReference>
<dbReference type="InterPro" id="IPR000878">
    <property type="entry name" value="4pyrrol_Mease"/>
</dbReference>